<dbReference type="PANTHER" id="PTHR30411:SF0">
    <property type="entry name" value="CYS-TRNA(PRO)_CYS-TRNA(CYS) DEACYLASE YBAK"/>
    <property type="match status" value="1"/>
</dbReference>
<dbReference type="PANTHER" id="PTHR30411">
    <property type="entry name" value="CYTOPLASMIC PROTEIN"/>
    <property type="match status" value="1"/>
</dbReference>
<evidence type="ECO:0000259" key="5">
    <source>
        <dbReference type="Pfam" id="PF04073"/>
    </source>
</evidence>
<keyword evidence="2 4" id="KW-0648">Protein biosynthesis</keyword>
<comment type="caution">
    <text evidence="6">The sequence shown here is derived from an EMBL/GenBank/DDBJ whole genome shotgun (WGS) entry which is preliminary data.</text>
</comment>
<dbReference type="GO" id="GO:0002161">
    <property type="term" value="F:aminoacyl-tRNA deacylase activity"/>
    <property type="evidence" value="ECO:0007669"/>
    <property type="project" value="InterPro"/>
</dbReference>
<keyword evidence="4" id="KW-0963">Cytoplasm</keyword>
<evidence type="ECO:0000256" key="4">
    <source>
        <dbReference type="PIRNR" id="PIRNR006181"/>
    </source>
</evidence>
<dbReference type="InterPro" id="IPR036754">
    <property type="entry name" value="YbaK/aa-tRNA-synt-asso_dom_sf"/>
</dbReference>
<evidence type="ECO:0000256" key="3">
    <source>
        <dbReference type="ARBA" id="ARBA00023239"/>
    </source>
</evidence>
<dbReference type="GO" id="GO:0006412">
    <property type="term" value="P:translation"/>
    <property type="evidence" value="ECO:0007669"/>
    <property type="project" value="UniProtKB-KW"/>
</dbReference>
<sequence length="161" mass="17254">MTPAINLLKKQKIAFQLHPYDHDPNNQNFGQEVVDKLGLNPAQVFKTLLVAENGDQKKLAVMIVPVSSTLNLKQAAQALGVKKVEMADKAIAQKVTGYLVGGISPLGQKKRLPTVLDSSAQQFATIFVSGGKRGLDVELTPTDLVALTSGQFAEIMEKNGG</sequence>
<dbReference type="NCBIfam" id="NF007951">
    <property type="entry name" value="PRK10670.1"/>
    <property type="match status" value="1"/>
</dbReference>
<dbReference type="Gene3D" id="3.90.960.10">
    <property type="entry name" value="YbaK/aminoacyl-tRNA synthetase-associated domain"/>
    <property type="match status" value="1"/>
</dbReference>
<evidence type="ECO:0000256" key="2">
    <source>
        <dbReference type="ARBA" id="ARBA00022917"/>
    </source>
</evidence>
<accession>A0A1T0AMP4</accession>
<proteinExistence type="inferred from homology"/>
<comment type="subcellular location">
    <subcellularLocation>
        <location evidence="4">Cytoplasm</location>
    </subcellularLocation>
</comment>
<dbReference type="Proteomes" id="UP000190867">
    <property type="component" value="Unassembled WGS sequence"/>
</dbReference>
<comment type="function">
    <text evidence="4">Functions in trans to edit the amino acid from incorrectly charged Cys-tRNA(Pro) via a Cys-tRNA(Pro) deacylase activity.</text>
</comment>
<keyword evidence="3 4" id="KW-0456">Lyase</keyword>
<dbReference type="STRING" id="734.B0187_10010"/>
<evidence type="ECO:0000313" key="7">
    <source>
        <dbReference type="Proteomes" id="UP000190867"/>
    </source>
</evidence>
<dbReference type="NCBIfam" id="TIGR00011">
    <property type="entry name" value="YbaK_EbsC"/>
    <property type="match status" value="1"/>
</dbReference>
<dbReference type="OrthoDB" id="9809296at2"/>
<keyword evidence="7" id="KW-1185">Reference proteome</keyword>
<dbReference type="GO" id="GO:0005737">
    <property type="term" value="C:cytoplasm"/>
    <property type="evidence" value="ECO:0007669"/>
    <property type="project" value="UniProtKB-SubCell"/>
</dbReference>
<dbReference type="GO" id="GO:0016829">
    <property type="term" value="F:lyase activity"/>
    <property type="evidence" value="ECO:0007669"/>
    <property type="project" value="UniProtKB-KW"/>
</dbReference>
<organism evidence="6 7">
    <name type="scientific">Haemophilus paracuniculus</name>
    <dbReference type="NCBI Taxonomy" id="734"/>
    <lineage>
        <taxon>Bacteria</taxon>
        <taxon>Pseudomonadati</taxon>
        <taxon>Pseudomonadota</taxon>
        <taxon>Gammaproteobacteria</taxon>
        <taxon>Pasteurellales</taxon>
        <taxon>Pasteurellaceae</taxon>
        <taxon>Haemophilus</taxon>
    </lineage>
</organism>
<dbReference type="EMBL" id="MUYA01000021">
    <property type="protein sequence ID" value="OOR97197.1"/>
    <property type="molecule type" value="Genomic_DNA"/>
</dbReference>
<protein>
    <recommendedName>
        <fullName evidence="4">Cys-tRNA(Pro)/Cys-tRNA(Cys) deacylase</fullName>
        <ecNumber evidence="4">4.2.-.-</ecNumber>
    </recommendedName>
</protein>
<dbReference type="InterPro" id="IPR004369">
    <property type="entry name" value="Prolyl-tRNA_editing_YbaK/EbsC"/>
</dbReference>
<dbReference type="Pfam" id="PF04073">
    <property type="entry name" value="tRNA_edit"/>
    <property type="match status" value="1"/>
</dbReference>
<gene>
    <name evidence="6" type="ORF">B0187_10010</name>
</gene>
<evidence type="ECO:0000313" key="6">
    <source>
        <dbReference type="EMBL" id="OOR97197.1"/>
    </source>
</evidence>
<dbReference type="InterPro" id="IPR007214">
    <property type="entry name" value="YbaK/aa-tRNA-synth-assoc-dom"/>
</dbReference>
<dbReference type="PIRSF" id="PIRSF006181">
    <property type="entry name" value="EbsC_YbaK"/>
    <property type="match status" value="1"/>
</dbReference>
<feature type="domain" description="YbaK/aminoacyl-tRNA synthetase-associated" evidence="5">
    <location>
        <begin position="31"/>
        <end position="146"/>
    </location>
</feature>
<comment type="similarity">
    <text evidence="1 4">Belongs to the prolyl-tRNA editing family. YbaK/EbsC subfamily.</text>
</comment>
<name>A0A1T0AMP4_9PAST</name>
<evidence type="ECO:0000256" key="1">
    <source>
        <dbReference type="ARBA" id="ARBA00009798"/>
    </source>
</evidence>
<reference evidence="6 7" key="1">
    <citation type="submission" date="2017-02" db="EMBL/GenBank/DDBJ databases">
        <title>Draft genome sequence of Haemophilus paracuniculus CCUG 43573 type strain.</title>
        <authorList>
            <person name="Engstrom-Jakobsson H."/>
            <person name="Salva-Serra F."/>
            <person name="Thorell K."/>
            <person name="Gonzales-Siles L."/>
            <person name="Karlsson R."/>
            <person name="Boulund F."/>
            <person name="Engstrand L."/>
            <person name="Kristiansson E."/>
            <person name="Moore E."/>
        </authorList>
    </citation>
    <scope>NUCLEOTIDE SEQUENCE [LARGE SCALE GENOMIC DNA]</scope>
    <source>
        <strain evidence="6 7">CCUG 43573</strain>
    </source>
</reference>
<dbReference type="SUPFAM" id="SSF55826">
    <property type="entry name" value="YbaK/ProRS associated domain"/>
    <property type="match status" value="1"/>
</dbReference>
<dbReference type="AlphaFoldDB" id="A0A1T0AMP4"/>
<dbReference type="CDD" id="cd00002">
    <property type="entry name" value="YbaK_deacylase"/>
    <property type="match status" value="1"/>
</dbReference>
<dbReference type="RefSeq" id="WP_078237707.1">
    <property type="nucleotide sequence ID" value="NZ_MUYA01000021.1"/>
</dbReference>
<dbReference type="EC" id="4.2.-.-" evidence="4"/>